<dbReference type="GO" id="GO:0005634">
    <property type="term" value="C:nucleus"/>
    <property type="evidence" value="ECO:0007669"/>
    <property type="project" value="UniProtKB-SubCell"/>
</dbReference>
<evidence type="ECO:0000256" key="4">
    <source>
        <dbReference type="SAM" id="Coils"/>
    </source>
</evidence>
<keyword evidence="9" id="KW-1185">Reference proteome</keyword>
<evidence type="ECO:0008006" key="10">
    <source>
        <dbReference type="Google" id="ProtNLM"/>
    </source>
</evidence>
<protein>
    <recommendedName>
        <fullName evidence="10">Ribosomal RNA-processing protein 12-like conserved domain-containing protein</fullName>
    </recommendedName>
</protein>
<organism evidence="8 9">
    <name type="scientific">Sphagnurus paluster</name>
    <dbReference type="NCBI Taxonomy" id="117069"/>
    <lineage>
        <taxon>Eukaryota</taxon>
        <taxon>Fungi</taxon>
        <taxon>Dikarya</taxon>
        <taxon>Basidiomycota</taxon>
        <taxon>Agaricomycotina</taxon>
        <taxon>Agaricomycetes</taxon>
        <taxon>Agaricomycetidae</taxon>
        <taxon>Agaricales</taxon>
        <taxon>Tricholomatineae</taxon>
        <taxon>Lyophyllaceae</taxon>
        <taxon>Sphagnurus</taxon>
    </lineage>
</organism>
<evidence type="ECO:0000256" key="3">
    <source>
        <dbReference type="ARBA" id="ARBA00023242"/>
    </source>
</evidence>
<comment type="subcellular location">
    <subcellularLocation>
        <location evidence="1">Nucleus</location>
    </subcellularLocation>
</comment>
<evidence type="ECO:0000256" key="5">
    <source>
        <dbReference type="SAM" id="MobiDB-lite"/>
    </source>
</evidence>
<dbReference type="Gene3D" id="1.25.10.10">
    <property type="entry name" value="Leucine-rich Repeat Variant"/>
    <property type="match status" value="2"/>
</dbReference>
<feature type="compositionally biased region" description="Basic residues" evidence="5">
    <location>
        <begin position="1212"/>
        <end position="1222"/>
    </location>
</feature>
<dbReference type="OrthoDB" id="2192888at2759"/>
<dbReference type="SUPFAM" id="SSF48371">
    <property type="entry name" value="ARM repeat"/>
    <property type="match status" value="1"/>
</dbReference>
<evidence type="ECO:0000256" key="2">
    <source>
        <dbReference type="ARBA" id="ARBA00007690"/>
    </source>
</evidence>
<proteinExistence type="inferred from homology"/>
<dbReference type="PANTHER" id="PTHR48287:SF1">
    <property type="entry name" value="ARM REPEAT SUPERFAMILY PROTEIN"/>
    <property type="match status" value="1"/>
</dbReference>
<gene>
    <name evidence="8" type="ORF">H0H81_012533</name>
</gene>
<feature type="coiled-coil region" evidence="4">
    <location>
        <begin position="1027"/>
        <end position="1054"/>
    </location>
</feature>
<comment type="similarity">
    <text evidence="2">Belongs to the RRP12 family.</text>
</comment>
<feature type="region of interest" description="Disordered" evidence="5">
    <location>
        <begin position="1201"/>
        <end position="1257"/>
    </location>
</feature>
<name>A0A9P7FUN7_9AGAR</name>
<dbReference type="Proteomes" id="UP000717328">
    <property type="component" value="Unassembled WGS sequence"/>
</dbReference>
<sequence length="1299" mass="141530">MSARHSHVCDLSKILEANSEIVEQVIINFIYTGTGGPVFLTTAHQKMEAALAKIRPHTSSSLPHQKTPAVLLIALESTFKEQNTEASATAYFAALLTTLEGTLQKQKQGSDEEEVLHAELYLLALIAPFVATPVIRTNLDTVLSLTGPLFPSLKEHAPALRSQVSLYHVIFQSLDRSQFDAQGIRQTFASILQLCIDPRPKVRKKAADIIKDILFAPPAPLARHPYSDRVAEWVKSALSDVGAGPLSKSKAKASEASPETALYVVAFLRPILGKLPPSSIPSIANLLLTLPRLGHSYLSQSAYSILSELFSLPSEDGTHVGDQLSEVLEVVLASPPSKSDTILSPAWVQVLGNAFTIYRATDTDSHAKELAKVWKTVWMFLDSSDPATRKAAAQSLDILCGCFTPALVSSALQDGAFKSTLNKIIKQTTQALDSLAYTRSVPELLSVASSMIANLRHRPSKSSPTGAETLLLPLIEYIGELRVKKGFEYKEAADATLATAMRVLGPEVLLRVLPLNLEPTDRKAGREPRAYLLPLLAQPHPSPLSHFVSYFVPLSERMFDLQSTAEAENRPSEAKVWSVLVAQIWAGFVGYCHGTPDLKESLTPSFSQLLSQLLYGQPELRPAVLKALKVIVESNVNLASLAEDKTPNLDKISRSEAMENLAVLRAQAESWLAVFFNVFGSVGRDSRGMVGDVISVWASIAGEHEITKAYRKVVDLFKNNMALSAKAPVQSGGQDSGSVTATTQDILILLLPYLSSADATSLFNLCLTTEVLGGKDDGVQKRGYKILTKLTESGKVAIDAEAIVKRLDDVSDGLAAAAKKDRLNFFALLIPLIPSSAMHIIPSLIPEAVLGTKEPSEKARSAAFDLILAMGRKMNGGGVVKRNLIDGMDEDGSADTAANIEEFLTMIAGGLAASPHMISATVTAISRLVFEFKDDISPKMHTEIFTTLLVFLTSANREIVKSILGFVKLAIHTLPVDLIRPHLKELVPGLLTWSHDHKNHFKAKVRHIFERMLRRFGWDEVYSYASEEEAAKVLVNIKKRKERAKRKKNSRMEEGDDEDEVTVTHLNALGAFTNVFQAPVPKPATGDVFEDVLYGSESEMDDSDDEAPARSTKHVKKKPQVHGARLRMDDDEPMDLLAGAASRITNTGANHRRKPGQDAAHFKTDEDTGKMIIDDEVGDNEDDGLSGDVAGTAYREAMTSVDGFTRGPNGRIKFHKDTKKRRREAEEAEDIEMADGEPGSTATKKNKRKVEPKLGHEFKAKKAGGDIKKKGIDPYAYLSLSQAAKKGGGRSKLGIAGKR</sequence>
<evidence type="ECO:0000259" key="6">
    <source>
        <dbReference type="Pfam" id="PF08161"/>
    </source>
</evidence>
<keyword evidence="3" id="KW-0539">Nucleus</keyword>
<dbReference type="Pfam" id="PF25772">
    <property type="entry name" value="HEAT_RRP12_N"/>
    <property type="match status" value="1"/>
</dbReference>
<dbReference type="InterPro" id="IPR057860">
    <property type="entry name" value="HEAT_RRP12_N"/>
</dbReference>
<reference evidence="8" key="2">
    <citation type="submission" date="2021-10" db="EMBL/GenBank/DDBJ databases">
        <title>Phylogenomics reveals ancestral predisposition of the termite-cultivated fungus Termitomyces towards a domesticated lifestyle.</title>
        <authorList>
            <person name="Auxier B."/>
            <person name="Grum-Grzhimaylo A."/>
            <person name="Cardenas M.E."/>
            <person name="Lodge J.D."/>
            <person name="Laessoe T."/>
            <person name="Pedersen O."/>
            <person name="Smith M.E."/>
            <person name="Kuyper T.W."/>
            <person name="Franco-Molano E.A."/>
            <person name="Baroni T.J."/>
            <person name="Aanen D.K."/>
        </authorList>
    </citation>
    <scope>NUCLEOTIDE SEQUENCE</scope>
    <source>
        <strain evidence="8">D49</strain>
    </source>
</reference>
<evidence type="ECO:0000313" key="8">
    <source>
        <dbReference type="EMBL" id="KAG5638468.1"/>
    </source>
</evidence>
<feature type="region of interest" description="Disordered" evidence="5">
    <location>
        <begin position="1147"/>
        <end position="1168"/>
    </location>
</feature>
<dbReference type="InterPro" id="IPR052087">
    <property type="entry name" value="RRP12"/>
</dbReference>
<dbReference type="PANTHER" id="PTHR48287">
    <property type="entry name" value="ARM REPEAT SUPERFAMILY PROTEIN"/>
    <property type="match status" value="1"/>
</dbReference>
<keyword evidence="4" id="KW-0175">Coiled coil</keyword>
<feature type="domain" description="RRP12 HEAT" evidence="6">
    <location>
        <begin position="383"/>
        <end position="681"/>
    </location>
</feature>
<dbReference type="Pfam" id="PF08161">
    <property type="entry name" value="RRP12_HEAT"/>
    <property type="match status" value="1"/>
</dbReference>
<dbReference type="InterPro" id="IPR011989">
    <property type="entry name" value="ARM-like"/>
</dbReference>
<feature type="region of interest" description="Disordered" evidence="5">
    <location>
        <begin position="1097"/>
        <end position="1123"/>
    </location>
</feature>
<evidence type="ECO:0000256" key="1">
    <source>
        <dbReference type="ARBA" id="ARBA00004123"/>
    </source>
</evidence>
<comment type="caution">
    <text evidence="8">The sequence shown here is derived from an EMBL/GenBank/DDBJ whole genome shotgun (WGS) entry which is preliminary data.</text>
</comment>
<dbReference type="InterPro" id="IPR012978">
    <property type="entry name" value="HEAT_RRP12"/>
</dbReference>
<dbReference type="InterPro" id="IPR016024">
    <property type="entry name" value="ARM-type_fold"/>
</dbReference>
<evidence type="ECO:0000313" key="9">
    <source>
        <dbReference type="Proteomes" id="UP000717328"/>
    </source>
</evidence>
<accession>A0A9P7FUN7</accession>
<feature type="compositionally biased region" description="Acidic residues" evidence="5">
    <location>
        <begin position="1226"/>
        <end position="1235"/>
    </location>
</feature>
<dbReference type="EMBL" id="JABCKI010005761">
    <property type="protein sequence ID" value="KAG5638468.1"/>
    <property type="molecule type" value="Genomic_DNA"/>
</dbReference>
<feature type="domain" description="RRP12 N-terminal HEAT" evidence="7">
    <location>
        <begin position="58"/>
        <end position="314"/>
    </location>
</feature>
<reference evidence="8" key="1">
    <citation type="submission" date="2021-02" db="EMBL/GenBank/DDBJ databases">
        <authorList>
            <person name="Nieuwenhuis M."/>
            <person name="Van De Peppel L.J.J."/>
        </authorList>
    </citation>
    <scope>NUCLEOTIDE SEQUENCE</scope>
    <source>
        <strain evidence="8">D49</strain>
    </source>
</reference>
<evidence type="ECO:0000259" key="7">
    <source>
        <dbReference type="Pfam" id="PF25772"/>
    </source>
</evidence>
<feature type="compositionally biased region" description="Basic residues" evidence="5">
    <location>
        <begin position="1111"/>
        <end position="1120"/>
    </location>
</feature>